<proteinExistence type="predicted"/>
<keyword evidence="2 6" id="KW-0812">Transmembrane</keyword>
<comment type="subcellular location">
    <subcellularLocation>
        <location evidence="1">Membrane</location>
        <topology evidence="1">Multi-pass membrane protein</topology>
    </subcellularLocation>
</comment>
<evidence type="ECO:0000256" key="5">
    <source>
        <dbReference type="SAM" id="MobiDB-lite"/>
    </source>
</evidence>
<dbReference type="EMBL" id="BMXE01000001">
    <property type="protein sequence ID" value="GHB17882.1"/>
    <property type="molecule type" value="Genomic_DNA"/>
</dbReference>
<evidence type="ECO:0000313" key="8">
    <source>
        <dbReference type="Proteomes" id="UP000637980"/>
    </source>
</evidence>
<dbReference type="InterPro" id="IPR052719">
    <property type="entry name" value="CvpA-like"/>
</dbReference>
<dbReference type="PANTHER" id="PTHR36926:SF1">
    <property type="entry name" value="COLICIN V PRODUCTION PROTEIN"/>
    <property type="match status" value="1"/>
</dbReference>
<evidence type="ECO:0000256" key="3">
    <source>
        <dbReference type="ARBA" id="ARBA00022989"/>
    </source>
</evidence>
<dbReference type="InterPro" id="IPR003825">
    <property type="entry name" value="Colicin-V_CvpA"/>
</dbReference>
<feature type="compositionally biased region" description="Basic and acidic residues" evidence="5">
    <location>
        <begin position="185"/>
        <end position="197"/>
    </location>
</feature>
<reference evidence="8" key="1">
    <citation type="journal article" date="2019" name="Int. J. Syst. Evol. Microbiol.">
        <title>The Global Catalogue of Microorganisms (GCM) 10K type strain sequencing project: providing services to taxonomists for standard genome sequencing and annotation.</title>
        <authorList>
            <consortium name="The Broad Institute Genomics Platform"/>
            <consortium name="The Broad Institute Genome Sequencing Center for Infectious Disease"/>
            <person name="Wu L."/>
            <person name="Ma J."/>
        </authorList>
    </citation>
    <scope>NUCLEOTIDE SEQUENCE [LARGE SCALE GENOMIC DNA]</scope>
    <source>
        <strain evidence="8">KCTC 12861</strain>
    </source>
</reference>
<feature type="region of interest" description="Disordered" evidence="5">
    <location>
        <begin position="165"/>
        <end position="208"/>
    </location>
</feature>
<evidence type="ECO:0000256" key="4">
    <source>
        <dbReference type="ARBA" id="ARBA00023136"/>
    </source>
</evidence>
<evidence type="ECO:0000256" key="6">
    <source>
        <dbReference type="SAM" id="Phobius"/>
    </source>
</evidence>
<comment type="caution">
    <text evidence="7">The sequence shown here is derived from an EMBL/GenBank/DDBJ whole genome shotgun (WGS) entry which is preliminary data.</text>
</comment>
<sequence>MPITLLDGILLAIMLISGVLAMIRGFVREVLSIASWVAAAVAAYIFYGSLKPFVLQHVANDTLATAIAAGAVFLVTLILVSYITMRISDFVLDSRIGALDRTLGFVFGAARGFLLVVVALLFFNWFVPEPRQPNWIIDAKSRHLLVTSGQNLVSALPDDPERAIMDQIRKQGGSNGPATGAPSDEEARYSPSERRGLDQLTASGDGQN</sequence>
<dbReference type="Proteomes" id="UP000637980">
    <property type="component" value="Unassembled WGS sequence"/>
</dbReference>
<keyword evidence="8" id="KW-1185">Reference proteome</keyword>
<feature type="transmembrane region" description="Helical" evidence="6">
    <location>
        <begin position="103"/>
        <end position="127"/>
    </location>
</feature>
<feature type="transmembrane region" description="Helical" evidence="6">
    <location>
        <begin position="6"/>
        <end position="23"/>
    </location>
</feature>
<evidence type="ECO:0000256" key="2">
    <source>
        <dbReference type="ARBA" id="ARBA00022692"/>
    </source>
</evidence>
<organism evidence="7 8">
    <name type="scientific">Pseudovibrio japonicus</name>
    <dbReference type="NCBI Taxonomy" id="366534"/>
    <lineage>
        <taxon>Bacteria</taxon>
        <taxon>Pseudomonadati</taxon>
        <taxon>Pseudomonadota</taxon>
        <taxon>Alphaproteobacteria</taxon>
        <taxon>Hyphomicrobiales</taxon>
        <taxon>Stappiaceae</taxon>
        <taxon>Pseudovibrio</taxon>
    </lineage>
</organism>
<gene>
    <name evidence="7" type="ORF">GCM10007094_01960</name>
</gene>
<dbReference type="PANTHER" id="PTHR36926">
    <property type="entry name" value="COLICIN V PRODUCTION PROTEIN"/>
    <property type="match status" value="1"/>
</dbReference>
<name>A0ABQ3DVT1_9HYPH</name>
<feature type="transmembrane region" description="Helical" evidence="6">
    <location>
        <begin position="62"/>
        <end position="83"/>
    </location>
</feature>
<protein>
    <submittedName>
        <fullName evidence="7">Colicin V biosynthesis protein</fullName>
    </submittedName>
</protein>
<accession>A0ABQ3DVT1</accession>
<dbReference type="RefSeq" id="WP_189434568.1">
    <property type="nucleotide sequence ID" value="NZ_BMXE01000001.1"/>
</dbReference>
<dbReference type="Pfam" id="PF02674">
    <property type="entry name" value="Colicin_V"/>
    <property type="match status" value="1"/>
</dbReference>
<keyword evidence="3 6" id="KW-1133">Transmembrane helix</keyword>
<evidence type="ECO:0000313" key="7">
    <source>
        <dbReference type="EMBL" id="GHB17882.1"/>
    </source>
</evidence>
<keyword evidence="4 6" id="KW-0472">Membrane</keyword>
<feature type="transmembrane region" description="Helical" evidence="6">
    <location>
        <begin position="30"/>
        <end position="50"/>
    </location>
</feature>
<evidence type="ECO:0000256" key="1">
    <source>
        <dbReference type="ARBA" id="ARBA00004141"/>
    </source>
</evidence>